<organism evidence="2">
    <name type="scientific">hydrothermal vent metagenome</name>
    <dbReference type="NCBI Taxonomy" id="652676"/>
    <lineage>
        <taxon>unclassified sequences</taxon>
        <taxon>metagenomes</taxon>
        <taxon>ecological metagenomes</taxon>
    </lineage>
</organism>
<evidence type="ECO:0000313" key="2">
    <source>
        <dbReference type="EMBL" id="VAX12126.1"/>
    </source>
</evidence>
<evidence type="ECO:0008006" key="3">
    <source>
        <dbReference type="Google" id="ProtNLM"/>
    </source>
</evidence>
<dbReference type="Gene3D" id="1.10.10.10">
    <property type="entry name" value="Winged helix-like DNA-binding domain superfamily/Winged helix DNA-binding domain"/>
    <property type="match status" value="1"/>
</dbReference>
<dbReference type="GO" id="GO:0006313">
    <property type="term" value="P:DNA transposition"/>
    <property type="evidence" value="ECO:0007669"/>
    <property type="project" value="InterPro"/>
</dbReference>
<dbReference type="InterPro" id="IPR009057">
    <property type="entry name" value="Homeodomain-like_sf"/>
</dbReference>
<proteinExistence type="predicted"/>
<accession>A0A3B1B1F7</accession>
<dbReference type="GO" id="GO:0003677">
    <property type="term" value="F:DNA binding"/>
    <property type="evidence" value="ECO:0007669"/>
    <property type="project" value="InterPro"/>
</dbReference>
<dbReference type="GO" id="GO:0004803">
    <property type="term" value="F:transposase activity"/>
    <property type="evidence" value="ECO:0007669"/>
    <property type="project" value="InterPro"/>
</dbReference>
<dbReference type="InterPro" id="IPR002514">
    <property type="entry name" value="Transposase_8"/>
</dbReference>
<gene>
    <name evidence="2" type="ORF">MNBD_GAMMA24-2835</name>
</gene>
<dbReference type="EMBL" id="UOFZ01000015">
    <property type="protein sequence ID" value="VAX12126.1"/>
    <property type="molecule type" value="Genomic_DNA"/>
</dbReference>
<dbReference type="Pfam" id="PF01527">
    <property type="entry name" value="HTH_Tnp_1"/>
    <property type="match status" value="1"/>
</dbReference>
<dbReference type="InterPro" id="IPR036388">
    <property type="entry name" value="WH-like_DNA-bd_sf"/>
</dbReference>
<dbReference type="AlphaFoldDB" id="A0A3B1B1F7"/>
<evidence type="ECO:0000256" key="1">
    <source>
        <dbReference type="SAM" id="MobiDB-lite"/>
    </source>
</evidence>
<dbReference type="SUPFAM" id="SSF46689">
    <property type="entry name" value="Homeodomain-like"/>
    <property type="match status" value="1"/>
</dbReference>
<feature type="region of interest" description="Disordered" evidence="1">
    <location>
        <begin position="1"/>
        <end position="25"/>
    </location>
</feature>
<protein>
    <recommendedName>
        <fullName evidence="3">Transposase</fullName>
    </recommendedName>
</protein>
<reference evidence="2" key="1">
    <citation type="submission" date="2018-06" db="EMBL/GenBank/DDBJ databases">
        <authorList>
            <person name="Zhirakovskaya E."/>
        </authorList>
    </citation>
    <scope>NUCLEOTIDE SEQUENCE</scope>
</reference>
<name>A0A3B1B1F7_9ZZZZ</name>
<sequence length="134" mass="15223">MPKPASELPENQVTPEPALEKRTRRQFTPDYKLRIITEADACKHGELGSMLRREKLYSNQLSAWRREYAEHGIDGLSKSIPGPAASKTPEQRQNAQLRKENDTLKRKLEIANDCLDLQKKALSMLDHLRNGSSA</sequence>
<feature type="region of interest" description="Disordered" evidence="1">
    <location>
        <begin position="74"/>
        <end position="101"/>
    </location>
</feature>